<evidence type="ECO:0000256" key="1">
    <source>
        <dbReference type="SAM" id="MobiDB-lite"/>
    </source>
</evidence>
<name>Q67M90_SYMTH</name>
<dbReference type="STRING" id="292459.STH2218"/>
<evidence type="ECO:0000313" key="3">
    <source>
        <dbReference type="Proteomes" id="UP000000417"/>
    </source>
</evidence>
<keyword evidence="3" id="KW-1185">Reference proteome</keyword>
<proteinExistence type="predicted"/>
<gene>
    <name evidence="2" type="ordered locus">STH2218</name>
</gene>
<reference evidence="2 3" key="1">
    <citation type="journal article" date="2004" name="Nucleic Acids Res.">
        <title>Genome sequence of Symbiobacterium thermophilum, an uncultivable bacterium that depends on microbial commensalism.</title>
        <authorList>
            <person name="Ueda K."/>
            <person name="Yamashita A."/>
            <person name="Ishikawa J."/>
            <person name="Shimada M."/>
            <person name="Watsuji T."/>
            <person name="Morimura K."/>
            <person name="Ikeda H."/>
            <person name="Hattori M."/>
            <person name="Beppu T."/>
        </authorList>
    </citation>
    <scope>NUCLEOTIDE SEQUENCE [LARGE SCALE GENOMIC DNA]</scope>
    <source>
        <strain evidence="3">T / IAM 14863</strain>
    </source>
</reference>
<dbReference type="Proteomes" id="UP000000417">
    <property type="component" value="Chromosome"/>
</dbReference>
<accession>Q67M90</accession>
<feature type="region of interest" description="Disordered" evidence="1">
    <location>
        <begin position="131"/>
        <end position="152"/>
    </location>
</feature>
<feature type="region of interest" description="Disordered" evidence="1">
    <location>
        <begin position="1"/>
        <end position="28"/>
    </location>
</feature>
<organism evidence="2 3">
    <name type="scientific">Symbiobacterium thermophilum (strain DSM 24528 / JCM 14929 / IAM 14863 / T)</name>
    <dbReference type="NCBI Taxonomy" id="292459"/>
    <lineage>
        <taxon>Bacteria</taxon>
        <taxon>Bacillati</taxon>
        <taxon>Bacillota</taxon>
        <taxon>Clostridia</taxon>
        <taxon>Eubacteriales</taxon>
        <taxon>Symbiobacteriaceae</taxon>
        <taxon>Symbiobacterium</taxon>
    </lineage>
</organism>
<feature type="compositionally biased region" description="Basic residues" evidence="1">
    <location>
        <begin position="131"/>
        <end position="141"/>
    </location>
</feature>
<protein>
    <submittedName>
        <fullName evidence="2">Uncharacterized protein</fullName>
    </submittedName>
</protein>
<evidence type="ECO:0000313" key="2">
    <source>
        <dbReference type="EMBL" id="BAD41203.1"/>
    </source>
</evidence>
<dbReference type="HOGENOM" id="CLU_1721433_0_0_9"/>
<sequence length="152" mass="16905">MLLRSRSRFPNFQSHLTGHPPAHLSPPSPALVTARRLAFSTLVLATVGSGRITQQKDGLGQPNWNWAAPSWDPRWSSTTGGGILWWWLIAQTTPERRTGRKDGPSAPVTTGKSGSYRGWISLTGQFTDRHIKQRRARRLKKGSAASSRHLRC</sequence>
<dbReference type="KEGG" id="sth:STH2218"/>
<dbReference type="EMBL" id="AP006840">
    <property type="protein sequence ID" value="BAD41203.1"/>
    <property type="molecule type" value="Genomic_DNA"/>
</dbReference>
<dbReference type="AlphaFoldDB" id="Q67M90"/>